<evidence type="ECO:0000313" key="7">
    <source>
        <dbReference type="EMBL" id="KPI85943.1"/>
    </source>
</evidence>
<evidence type="ECO:0000313" key="8">
    <source>
        <dbReference type="Proteomes" id="UP000038009"/>
    </source>
</evidence>
<feature type="transmembrane region" description="Helical" evidence="4">
    <location>
        <begin position="50"/>
        <end position="74"/>
    </location>
</feature>
<reference evidence="7 8" key="1">
    <citation type="journal article" date="2015" name="PLoS Pathog.">
        <title>Leptomonas seymouri: Adaptations to the Dixenous Life Cycle Analyzed by Genome Sequencing, Transcriptome Profiling and Co-infection with Leishmania donovani.</title>
        <authorList>
            <person name="Kraeva N."/>
            <person name="Butenko A."/>
            <person name="Hlavacova J."/>
            <person name="Kostygov A."/>
            <person name="Myskova J."/>
            <person name="Grybchuk D."/>
            <person name="Lestinova T."/>
            <person name="Votypka J."/>
            <person name="Volf P."/>
            <person name="Opperdoes F."/>
            <person name="Flegontov P."/>
            <person name="Lukes J."/>
            <person name="Yurchenko V."/>
        </authorList>
    </citation>
    <scope>NUCLEOTIDE SEQUENCE [LARGE SCALE GENOMIC DNA]</scope>
    <source>
        <strain evidence="7 8">ATCC 30220</strain>
    </source>
</reference>
<dbReference type="VEuPathDB" id="TriTrypDB:Lsey_0157_0050"/>
<organism evidence="7 8">
    <name type="scientific">Leptomonas seymouri</name>
    <dbReference type="NCBI Taxonomy" id="5684"/>
    <lineage>
        <taxon>Eukaryota</taxon>
        <taxon>Discoba</taxon>
        <taxon>Euglenozoa</taxon>
        <taxon>Kinetoplastea</taxon>
        <taxon>Metakinetoplastina</taxon>
        <taxon>Trypanosomatida</taxon>
        <taxon>Trypanosomatidae</taxon>
        <taxon>Leishmaniinae</taxon>
        <taxon>Leptomonas</taxon>
    </lineage>
</organism>
<dbReference type="PROSITE" id="PS51846">
    <property type="entry name" value="CNNM"/>
    <property type="match status" value="1"/>
</dbReference>
<dbReference type="Proteomes" id="UP000038009">
    <property type="component" value="Unassembled WGS sequence"/>
</dbReference>
<sequence>MGYNLSPLCSLAARKYRPWQLLLAAAVLARVAVGATKDDEPTGYAAWPTWALVVFCTFTVVLSAMYCGLTIGLLGMETIYLEIIAGAGQEPDKTYAQRILPVRKLGHQLLATLLLGNMLTLVLTSQLVAAIVQGSELVNFVAGTLVVLIFGEIIPMSFCNNQNNALFAGSKSLSALKVSLFVLWPIAKPLGLMLDCMVGHDAGQLYDRNELKKLIRVHCEKFSDKSGIDMDQVRMMLRAMDMNVVTVDAAMTPMDKAVMLEADAVLDTALERRLWEYGISRIPVYQDSRENIIGVLYVKDLIDNSYLGRDSDMTVRDLLVQHPRDVLVVKADTLLQDMLYIFEHRHTQLFFVEAASLSAVREGSNGEEHGLSNAPSRTQHRSGSAHEPPSIHKGGNGRNRNGEGNAEGDESITSGSRAPGSQHRRAHSKRDTSGADESTPAAATVITPIALMSDRAERRVYVGIVTLEDIIEELIGSEIYDEDEYSVADGPEDEVLVVSPLQPAPTRPPRVNFYSYGVETTPEGTDNHLLDDQLWALASYLTRAYVFFATWSVPQVKFLLDEVGDCIVHVDEKKLVRNDQQIRNSAALATEMQRDSSTIEPARVLYRAGHPSTAFTLLLSGGLAVTIGCEKLATELRSFSDLGEEVLMSDSPFRPDFTAVVSRTSRFIRITQQDIASVERKLNEPRARRRQKLLCLYPATTTEVEVPTDAPSSSMPATTSHKTKAMRKEDKRVVIE</sequence>
<dbReference type="Pfam" id="PF01595">
    <property type="entry name" value="CNNM"/>
    <property type="match status" value="1"/>
</dbReference>
<keyword evidence="2 4" id="KW-1133">Transmembrane helix</keyword>
<dbReference type="Pfam" id="PF25562">
    <property type="entry name" value="CNBH_CNNM2_C"/>
    <property type="match status" value="1"/>
</dbReference>
<comment type="caution">
    <text evidence="7">The sequence shown here is derived from an EMBL/GenBank/DDBJ whole genome shotgun (WGS) entry which is preliminary data.</text>
</comment>
<evidence type="ECO:0000256" key="2">
    <source>
        <dbReference type="PROSITE-ProRule" id="PRU01193"/>
    </source>
</evidence>
<feature type="domain" description="CBS" evidence="5">
    <location>
        <begin position="251"/>
        <end position="311"/>
    </location>
</feature>
<evidence type="ECO:0000256" key="3">
    <source>
        <dbReference type="SAM" id="MobiDB-lite"/>
    </source>
</evidence>
<keyword evidence="2 4" id="KW-0472">Membrane</keyword>
<keyword evidence="8" id="KW-1185">Reference proteome</keyword>
<feature type="domain" description="CNNM transmembrane" evidence="6">
    <location>
        <begin position="45"/>
        <end position="229"/>
    </location>
</feature>
<dbReference type="InterPro" id="IPR014710">
    <property type="entry name" value="RmlC-like_jellyroll"/>
</dbReference>
<dbReference type="InterPro" id="IPR045095">
    <property type="entry name" value="ACDP"/>
</dbReference>
<feature type="region of interest" description="Disordered" evidence="3">
    <location>
        <begin position="705"/>
        <end position="736"/>
    </location>
</feature>
<dbReference type="EMBL" id="LJSK01000157">
    <property type="protein sequence ID" value="KPI85943.1"/>
    <property type="molecule type" value="Genomic_DNA"/>
</dbReference>
<dbReference type="AlphaFoldDB" id="A0A0N1I5K6"/>
<dbReference type="GO" id="GO:0016020">
    <property type="term" value="C:membrane"/>
    <property type="evidence" value="ECO:0007669"/>
    <property type="project" value="UniProtKB-UniRule"/>
</dbReference>
<feature type="region of interest" description="Disordered" evidence="3">
    <location>
        <begin position="363"/>
        <end position="441"/>
    </location>
</feature>
<name>A0A0N1I5K6_LEPSE</name>
<dbReference type="Pfam" id="PF00571">
    <property type="entry name" value="CBS"/>
    <property type="match status" value="1"/>
</dbReference>
<dbReference type="Gene3D" id="2.60.120.10">
    <property type="entry name" value="Jelly Rolls"/>
    <property type="match status" value="1"/>
</dbReference>
<dbReference type="OrthoDB" id="5353557at2759"/>
<feature type="transmembrane region" description="Helical" evidence="4">
    <location>
        <begin position="166"/>
        <end position="187"/>
    </location>
</feature>
<feature type="transmembrane region" description="Helical" evidence="4">
    <location>
        <begin position="109"/>
        <end position="131"/>
    </location>
</feature>
<feature type="compositionally biased region" description="Polar residues" evidence="3">
    <location>
        <begin position="710"/>
        <end position="720"/>
    </location>
</feature>
<dbReference type="PANTHER" id="PTHR12064">
    <property type="entry name" value="METAL TRANSPORTER CNNM"/>
    <property type="match status" value="1"/>
</dbReference>
<dbReference type="InterPro" id="IPR000644">
    <property type="entry name" value="CBS_dom"/>
</dbReference>
<evidence type="ECO:0008006" key="9">
    <source>
        <dbReference type="Google" id="ProtNLM"/>
    </source>
</evidence>
<keyword evidence="1" id="KW-0129">CBS domain</keyword>
<evidence type="ECO:0000259" key="6">
    <source>
        <dbReference type="PROSITE" id="PS51846"/>
    </source>
</evidence>
<dbReference type="InterPro" id="IPR002550">
    <property type="entry name" value="CNNM"/>
</dbReference>
<evidence type="ECO:0000256" key="1">
    <source>
        <dbReference type="PROSITE-ProRule" id="PRU00703"/>
    </source>
</evidence>
<gene>
    <name evidence="7" type="ORF">ABL78_4986</name>
</gene>
<evidence type="ECO:0000259" key="5">
    <source>
        <dbReference type="PROSITE" id="PS51371"/>
    </source>
</evidence>
<feature type="transmembrane region" description="Helical" evidence="4">
    <location>
        <begin position="137"/>
        <end position="154"/>
    </location>
</feature>
<evidence type="ECO:0000256" key="4">
    <source>
        <dbReference type="SAM" id="Phobius"/>
    </source>
</evidence>
<dbReference type="PANTHER" id="PTHR12064:SF94">
    <property type="entry name" value="UNEXTENDED PROTEIN"/>
    <property type="match status" value="1"/>
</dbReference>
<accession>A0A0N1I5K6</accession>
<feature type="compositionally biased region" description="Basic and acidic residues" evidence="3">
    <location>
        <begin position="726"/>
        <end position="736"/>
    </location>
</feature>
<dbReference type="GO" id="GO:0010960">
    <property type="term" value="P:magnesium ion homeostasis"/>
    <property type="evidence" value="ECO:0007669"/>
    <property type="project" value="InterPro"/>
</dbReference>
<dbReference type="InterPro" id="IPR046342">
    <property type="entry name" value="CBS_dom_sf"/>
</dbReference>
<proteinExistence type="predicted"/>
<keyword evidence="2 4" id="KW-0812">Transmembrane</keyword>
<dbReference type="OMA" id="LGMETIY"/>
<protein>
    <recommendedName>
        <fullName evidence="9">CNNM transmembrane domain-containing protein</fullName>
    </recommendedName>
</protein>
<dbReference type="SUPFAM" id="SSF54631">
    <property type="entry name" value="CBS-domain pair"/>
    <property type="match status" value="1"/>
</dbReference>
<dbReference type="PROSITE" id="PS51371">
    <property type="entry name" value="CBS"/>
    <property type="match status" value="1"/>
</dbReference>
<dbReference type="Gene3D" id="3.10.580.10">
    <property type="entry name" value="CBS-domain"/>
    <property type="match status" value="2"/>
</dbReference>